<accession>A0ABR4A7K3</accession>
<organism evidence="1 2">
    <name type="scientific">Stereocaulon virgatum</name>
    <dbReference type="NCBI Taxonomy" id="373712"/>
    <lineage>
        <taxon>Eukaryota</taxon>
        <taxon>Fungi</taxon>
        <taxon>Dikarya</taxon>
        <taxon>Ascomycota</taxon>
        <taxon>Pezizomycotina</taxon>
        <taxon>Lecanoromycetes</taxon>
        <taxon>OSLEUM clade</taxon>
        <taxon>Lecanoromycetidae</taxon>
        <taxon>Lecanorales</taxon>
        <taxon>Lecanorineae</taxon>
        <taxon>Stereocaulaceae</taxon>
        <taxon>Stereocaulon</taxon>
    </lineage>
</organism>
<reference evidence="1 2" key="1">
    <citation type="submission" date="2024-09" db="EMBL/GenBank/DDBJ databases">
        <title>Rethinking Asexuality: The Enigmatic Case of Functional Sexual Genes in Lepraria (Stereocaulaceae).</title>
        <authorList>
            <person name="Doellman M."/>
            <person name="Sun Y."/>
            <person name="Barcenas-Pena A."/>
            <person name="Lumbsch H.T."/>
            <person name="Grewe F."/>
        </authorList>
    </citation>
    <scope>NUCLEOTIDE SEQUENCE [LARGE SCALE GENOMIC DNA]</scope>
    <source>
        <strain evidence="1 2">Mercado 3170</strain>
    </source>
</reference>
<evidence type="ECO:0000313" key="2">
    <source>
        <dbReference type="Proteomes" id="UP001590950"/>
    </source>
</evidence>
<dbReference type="EMBL" id="JBEFKJ010000019">
    <property type="protein sequence ID" value="KAL2040891.1"/>
    <property type="molecule type" value="Genomic_DNA"/>
</dbReference>
<keyword evidence="2" id="KW-1185">Reference proteome</keyword>
<dbReference type="Proteomes" id="UP001590950">
    <property type="component" value="Unassembled WGS sequence"/>
</dbReference>
<comment type="caution">
    <text evidence="1">The sequence shown here is derived from an EMBL/GenBank/DDBJ whole genome shotgun (WGS) entry which is preliminary data.</text>
</comment>
<protein>
    <submittedName>
        <fullName evidence="1">Uncharacterized protein</fullName>
    </submittedName>
</protein>
<gene>
    <name evidence="1" type="ORF">N7G274_006349</name>
</gene>
<name>A0ABR4A7K3_9LECA</name>
<sequence length="417" mass="47329">MAAFFDQPFPLRPRGTVVAPTRISFQASSQGTTSSATSASTLDAQSHQEQVLLTTFGLPTQGTYEFIPTKSLPAGASISGPFIDAGQFTSFPTMNYLKGIRVPRFARLYIVEEFKHLSNTANHHVPRTPADEWGYYLRCSILKHFSYNKYCTPLKAGPHRMEQRAAYSKFMSDFLDAVSSTNGRRIETDERKAELVHLEQDLTQKTFHCYPVLFHQTFQANETLLQGLEDTATDNVEPGNAPNTRAFVEGLRDKLWREWIDVGDPLDISNGLDEIYDKYGDLEKRYHDLLQHMESRIHALLNSDEDDNNDDDILAIYEQTDADGNFRIHEDLVLADNYTRMDGIAMMRHYRALRPMDVQTRVERFWTQERAPGIENVGALAPVIRRPAPEVAPEVGDMGIQVLGIGHGRPRWTAVYR</sequence>
<proteinExistence type="predicted"/>
<evidence type="ECO:0000313" key="1">
    <source>
        <dbReference type="EMBL" id="KAL2040891.1"/>
    </source>
</evidence>